<sequence length="326" mass="37725">MNKMSNIKIKEIIKLIENHDTIVIFHHIRPDGDCIGAQLGLKNLILDNFKNKKVFAVGNHKGSFSFLNAKTDSIPDKLILKNSLAIIVDANFKNRIESVFLFDQFKFKTILRIDHHPNQDDFEQIYRWVDPSYVATCEQIADLAYKAKWKISRKSATFIYLGIYTDSGRFLYKNTSARTHFLTGILFRTGFNFALIHEKLNQKKLSDIDFDSYIFSVKKIYKNVIFYTLSIEEQKKLNKNPSNSVRPNLLANIENFRIWLCLVQEKENSWRVEFRSSGPNVQKVAQNWGGGGHLNASGAIIESLDKLDLLIKDCQAEYESWFSQLK</sequence>
<dbReference type="PhylomeDB" id="Q602E4"/>
<dbReference type="InterPro" id="IPR001667">
    <property type="entry name" value="DDH_dom"/>
</dbReference>
<dbReference type="Proteomes" id="UP000006822">
    <property type="component" value="Chromosome"/>
</dbReference>
<dbReference type="Gene3D" id="3.90.1640.10">
    <property type="entry name" value="inorganic pyrophosphatase (n-terminal core)"/>
    <property type="match status" value="1"/>
</dbReference>
<dbReference type="KEGG" id="mhy:mhp006"/>
<dbReference type="PANTHER" id="PTHR47618">
    <property type="entry name" value="BIFUNCTIONAL OLIGORIBONUCLEASE AND PAP PHOSPHATASE NRNA"/>
    <property type="match status" value="1"/>
</dbReference>
<feature type="domain" description="DHHA1" evidence="2">
    <location>
        <begin position="248"/>
        <end position="315"/>
    </location>
</feature>
<evidence type="ECO:0000313" key="4">
    <source>
        <dbReference type="Proteomes" id="UP000006822"/>
    </source>
</evidence>
<dbReference type="Pfam" id="PF01368">
    <property type="entry name" value="DHH"/>
    <property type="match status" value="1"/>
</dbReference>
<dbReference type="InterPro" id="IPR038763">
    <property type="entry name" value="DHH_sf"/>
</dbReference>
<dbReference type="SUPFAM" id="SSF64182">
    <property type="entry name" value="DHH phosphoesterases"/>
    <property type="match status" value="1"/>
</dbReference>
<evidence type="ECO:0000313" key="3">
    <source>
        <dbReference type="EMBL" id="AAV27349.1"/>
    </source>
</evidence>
<dbReference type="Gene3D" id="3.10.310.30">
    <property type="match status" value="1"/>
</dbReference>
<dbReference type="AlphaFoldDB" id="Q602E4"/>
<accession>Q602E4</accession>
<evidence type="ECO:0000259" key="1">
    <source>
        <dbReference type="Pfam" id="PF01368"/>
    </source>
</evidence>
<dbReference type="EMBL" id="AE017332">
    <property type="protein sequence ID" value="AAV27349.1"/>
    <property type="molecule type" value="Genomic_DNA"/>
</dbReference>
<protein>
    <recommendedName>
        <fullName evidence="5">DHH family phosphoesterase</fullName>
    </recommendedName>
</protein>
<evidence type="ECO:0000259" key="2">
    <source>
        <dbReference type="Pfam" id="PF02272"/>
    </source>
</evidence>
<dbReference type="InterPro" id="IPR051319">
    <property type="entry name" value="Oligoribo/pAp-PDE_c-di-AMP_PDE"/>
</dbReference>
<dbReference type="PANTHER" id="PTHR47618:SF1">
    <property type="entry name" value="BIFUNCTIONAL OLIGORIBONUCLEASE AND PAP PHOSPHATASE NRNA"/>
    <property type="match status" value="1"/>
</dbReference>
<dbReference type="eggNOG" id="COG0618">
    <property type="taxonomic scope" value="Bacteria"/>
</dbReference>
<proteinExistence type="predicted"/>
<dbReference type="HOGENOM" id="CLU_039720_1_0_14"/>
<evidence type="ECO:0008006" key="5">
    <source>
        <dbReference type="Google" id="ProtNLM"/>
    </source>
</evidence>
<gene>
    <name evidence="3" type="ordered locus">mhp006</name>
</gene>
<dbReference type="Pfam" id="PF02272">
    <property type="entry name" value="DHHA1"/>
    <property type="match status" value="1"/>
</dbReference>
<dbReference type="GO" id="GO:0003676">
    <property type="term" value="F:nucleic acid binding"/>
    <property type="evidence" value="ECO:0007669"/>
    <property type="project" value="InterPro"/>
</dbReference>
<feature type="domain" description="DDH" evidence="1">
    <location>
        <begin position="21"/>
        <end position="163"/>
    </location>
</feature>
<dbReference type="InterPro" id="IPR003156">
    <property type="entry name" value="DHHA1_dom"/>
</dbReference>
<reference evidence="3 4" key="1">
    <citation type="journal article" date="2004" name="J. Bacteriol.">
        <title>The genome sequence of Mycoplasma hyopneumoniae strain 232, the agent of swine mycoplasmosis.</title>
        <authorList>
            <person name="Minion F.C."/>
            <person name="Lefkowitz E.J."/>
            <person name="Madsen M.L."/>
            <person name="Cleary B.J."/>
            <person name="Swartzell S.M."/>
            <person name="Mahairas G.G."/>
        </authorList>
    </citation>
    <scope>NUCLEOTIDE SEQUENCE [LARGE SCALE GENOMIC DNA]</scope>
    <source>
        <strain evidence="3 4">232</strain>
    </source>
</reference>
<organism evidence="3 4">
    <name type="scientific">Mesomycoplasma hyopneumoniae (strain 232)</name>
    <name type="common">Mycoplasma hyopneumoniae</name>
    <dbReference type="NCBI Taxonomy" id="295358"/>
    <lineage>
        <taxon>Bacteria</taxon>
        <taxon>Bacillati</taxon>
        <taxon>Mycoplasmatota</taxon>
        <taxon>Mycoplasmoidales</taxon>
        <taxon>Metamycoplasmataceae</taxon>
        <taxon>Mesomycoplasma</taxon>
    </lineage>
</organism>
<name>Q602E4_MESH2</name>